<dbReference type="SUPFAM" id="SSF57850">
    <property type="entry name" value="RING/U-box"/>
    <property type="match status" value="1"/>
</dbReference>
<evidence type="ECO:0000256" key="2">
    <source>
        <dbReference type="ARBA" id="ARBA00022771"/>
    </source>
</evidence>
<dbReference type="Gene3D" id="3.30.40.10">
    <property type="entry name" value="Zinc/RING finger domain, C3HC4 (zinc finger)"/>
    <property type="match status" value="1"/>
</dbReference>
<reference evidence="6" key="1">
    <citation type="submission" date="2020-11" db="EMBL/GenBank/DDBJ databases">
        <title>Gallus gallus (Chicken) genome, bGalGal1, GRCg7b, maternal haplotype autosomes + Z &amp; W.</title>
        <authorList>
            <person name="Warren W."/>
            <person name="Formenti G."/>
            <person name="Fedrigo O."/>
            <person name="Haase B."/>
            <person name="Mountcastle J."/>
            <person name="Balacco J."/>
            <person name="Tracey A."/>
            <person name="Schneider V."/>
            <person name="Okimoto R."/>
            <person name="Cheng H."/>
            <person name="Hawken R."/>
            <person name="Howe K."/>
            <person name="Jarvis E.D."/>
        </authorList>
    </citation>
    <scope>NUCLEOTIDE SEQUENCE [LARGE SCALE GENOMIC DNA]</scope>
    <source>
        <strain evidence="6">Broiler</strain>
    </source>
</reference>
<dbReference type="InterPro" id="IPR017907">
    <property type="entry name" value="Znf_RING_CS"/>
</dbReference>
<evidence type="ECO:0000256" key="3">
    <source>
        <dbReference type="ARBA" id="ARBA00022833"/>
    </source>
</evidence>
<name>A0A8V0YMV7_CHICK</name>
<accession>A0A8V0YMV7</accession>
<dbReference type="InterPro" id="IPR001841">
    <property type="entry name" value="Znf_RING"/>
</dbReference>
<keyword evidence="2 4" id="KW-0863">Zinc-finger</keyword>
<evidence type="ECO:0000259" key="5">
    <source>
        <dbReference type="PROSITE" id="PS50089"/>
    </source>
</evidence>
<evidence type="ECO:0000256" key="4">
    <source>
        <dbReference type="PROSITE-ProRule" id="PRU00175"/>
    </source>
</evidence>
<dbReference type="InterPro" id="IPR013083">
    <property type="entry name" value="Znf_RING/FYVE/PHD"/>
</dbReference>
<dbReference type="SMART" id="SM00184">
    <property type="entry name" value="RING"/>
    <property type="match status" value="1"/>
</dbReference>
<dbReference type="PANTHER" id="PTHR12109">
    <property type="entry name" value="RING FINGER PROTEIN 141-RELATED"/>
    <property type="match status" value="1"/>
</dbReference>
<dbReference type="Pfam" id="PF13923">
    <property type="entry name" value="zf-C3HC4_2"/>
    <property type="match status" value="1"/>
</dbReference>
<dbReference type="InterPro" id="IPR047126">
    <property type="entry name" value="RNF141-like"/>
</dbReference>
<keyword evidence="7" id="KW-1185">Reference proteome</keyword>
<evidence type="ECO:0000313" key="7">
    <source>
        <dbReference type="Proteomes" id="UP000000539"/>
    </source>
</evidence>
<dbReference type="PROSITE" id="PS00518">
    <property type="entry name" value="ZF_RING_1"/>
    <property type="match status" value="1"/>
</dbReference>
<dbReference type="Ensembl" id="ENSGALT00010032525.1">
    <property type="protein sequence ID" value="ENSGALP00010019265.1"/>
    <property type="gene ID" value="ENSGALG00010013519.1"/>
</dbReference>
<dbReference type="GeneTree" id="ENSGT01070000254325"/>
<keyword evidence="3" id="KW-0862">Zinc</keyword>
<evidence type="ECO:0000313" key="6">
    <source>
        <dbReference type="Ensembl" id="ENSGALP00010019265.1"/>
    </source>
</evidence>
<dbReference type="GO" id="GO:0008270">
    <property type="term" value="F:zinc ion binding"/>
    <property type="evidence" value="ECO:0007669"/>
    <property type="project" value="UniProtKB-KW"/>
</dbReference>
<dbReference type="Proteomes" id="UP000000539">
    <property type="component" value="Chromosome 1"/>
</dbReference>
<reference evidence="6" key="3">
    <citation type="submission" date="2025-09" db="UniProtKB">
        <authorList>
            <consortium name="Ensembl"/>
        </authorList>
    </citation>
    <scope>IDENTIFICATION</scope>
    <source>
        <strain evidence="6">broiler</strain>
    </source>
</reference>
<protein>
    <recommendedName>
        <fullName evidence="5">RING-type domain-containing protein</fullName>
    </recommendedName>
</protein>
<dbReference type="PROSITE" id="PS50089">
    <property type="entry name" value="ZF_RING_2"/>
    <property type="match status" value="1"/>
</dbReference>
<proteinExistence type="predicted"/>
<organism evidence="6 7">
    <name type="scientific">Gallus gallus</name>
    <name type="common">Chicken</name>
    <dbReference type="NCBI Taxonomy" id="9031"/>
    <lineage>
        <taxon>Eukaryota</taxon>
        <taxon>Metazoa</taxon>
        <taxon>Chordata</taxon>
        <taxon>Craniata</taxon>
        <taxon>Vertebrata</taxon>
        <taxon>Euteleostomi</taxon>
        <taxon>Archelosauria</taxon>
        <taxon>Archosauria</taxon>
        <taxon>Dinosauria</taxon>
        <taxon>Saurischia</taxon>
        <taxon>Theropoda</taxon>
        <taxon>Coelurosauria</taxon>
        <taxon>Aves</taxon>
        <taxon>Neognathae</taxon>
        <taxon>Galloanserae</taxon>
        <taxon>Galliformes</taxon>
        <taxon>Phasianidae</taxon>
        <taxon>Phasianinae</taxon>
        <taxon>Gallus</taxon>
    </lineage>
</organism>
<reference evidence="6" key="2">
    <citation type="submission" date="2025-08" db="UniProtKB">
        <authorList>
            <consortium name="Ensembl"/>
        </authorList>
    </citation>
    <scope>IDENTIFICATION</scope>
    <source>
        <strain evidence="6">broiler</strain>
    </source>
</reference>
<dbReference type="AlphaFoldDB" id="A0A8V0YMV7"/>
<feature type="domain" description="RING-type" evidence="5">
    <location>
        <begin position="66"/>
        <end position="105"/>
    </location>
</feature>
<keyword evidence="1" id="KW-0479">Metal-binding</keyword>
<evidence type="ECO:0000256" key="1">
    <source>
        <dbReference type="ARBA" id="ARBA00022723"/>
    </source>
</evidence>
<sequence>MPRRGAEFINDEHSPVWLPRYRARRVSCWLFFCLSMGWRMTTGSLSCSVPHSLLIRTMAAEQEWVCPICHDVRKDIAYAVPCHHEFCLGCILRWGKQKKSCPLCRRDMEVVQVAAWDDDEDLKFIIWPPDLNFIIWGRISSLHLLDLS</sequence>